<dbReference type="Pfam" id="PF00534">
    <property type="entry name" value="Glycos_transf_1"/>
    <property type="match status" value="1"/>
</dbReference>
<evidence type="ECO:0000313" key="3">
    <source>
        <dbReference type="EMBL" id="CAB4566795.1"/>
    </source>
</evidence>
<evidence type="ECO:0000259" key="1">
    <source>
        <dbReference type="Pfam" id="PF00534"/>
    </source>
</evidence>
<dbReference type="EMBL" id="CAEZTC010000157">
    <property type="protein sequence ID" value="CAB4566795.1"/>
    <property type="molecule type" value="Genomic_DNA"/>
</dbReference>
<proteinExistence type="predicted"/>
<accession>A0A6J6DV57</accession>
<sequence length="397" mass="42693">MTSTMIPINSQHGYLRGALIHPSFGKLPSVAVLSTFPPTQCGLATFAAALAGGLQEVGVASLGVIDVAESGAGSSDPRVVARLTPHSVKARIEAARHINTYDYLFIQHEFGIFGGTDGDEVLTLLEDVYVPVVVTLHTVPLSPSVGQRQVLEALAQRADVLITMSNAARERFINGYDIDAEKVVTIPHGATVPPFVPISPQGPVSLLTWGLLGPGKGVEWVIDALAMTPELRGKVTYTIAGQTHPKVLLREGEKYRNMLKRRAELLGVSEMVHFDDEYRSLPSLMELIQQSHCVVLPYDSHDQVTSGVLVDAVVAGRPVIATQFPHAEELLSQGVGITVPHRDSVALAHAIRKVVTEPHTLAAMMNATIPIAEEHSWVSVASRYASVALEISEKNLV</sequence>
<organism evidence="3">
    <name type="scientific">freshwater metagenome</name>
    <dbReference type="NCBI Taxonomy" id="449393"/>
    <lineage>
        <taxon>unclassified sequences</taxon>
        <taxon>metagenomes</taxon>
        <taxon>ecological metagenomes</taxon>
    </lineage>
</organism>
<dbReference type="SUPFAM" id="SSF53756">
    <property type="entry name" value="UDP-Glycosyltransferase/glycogen phosphorylase"/>
    <property type="match status" value="1"/>
</dbReference>
<feature type="domain" description="Glycosyltransferase subfamily 4-like N-terminal" evidence="2">
    <location>
        <begin position="127"/>
        <end position="189"/>
    </location>
</feature>
<dbReference type="PANTHER" id="PTHR12526:SF572">
    <property type="entry name" value="BLL5144 PROTEIN"/>
    <property type="match status" value="1"/>
</dbReference>
<reference evidence="3" key="1">
    <citation type="submission" date="2020-05" db="EMBL/GenBank/DDBJ databases">
        <authorList>
            <person name="Chiriac C."/>
            <person name="Salcher M."/>
            <person name="Ghai R."/>
            <person name="Kavagutti S V."/>
        </authorList>
    </citation>
    <scope>NUCLEOTIDE SEQUENCE</scope>
</reference>
<gene>
    <name evidence="3" type="ORF">UFOPK1572_01147</name>
</gene>
<evidence type="ECO:0000259" key="2">
    <source>
        <dbReference type="Pfam" id="PF13439"/>
    </source>
</evidence>
<dbReference type="InterPro" id="IPR028098">
    <property type="entry name" value="Glyco_trans_4-like_N"/>
</dbReference>
<dbReference type="Pfam" id="PF13439">
    <property type="entry name" value="Glyco_transf_4"/>
    <property type="match status" value="1"/>
</dbReference>
<dbReference type="Gene3D" id="3.40.50.2000">
    <property type="entry name" value="Glycogen Phosphorylase B"/>
    <property type="match status" value="2"/>
</dbReference>
<protein>
    <submittedName>
        <fullName evidence="3">Unannotated protein</fullName>
    </submittedName>
</protein>
<feature type="domain" description="Glycosyl transferase family 1" evidence="1">
    <location>
        <begin position="202"/>
        <end position="365"/>
    </location>
</feature>
<dbReference type="InterPro" id="IPR001296">
    <property type="entry name" value="Glyco_trans_1"/>
</dbReference>
<dbReference type="PANTHER" id="PTHR12526">
    <property type="entry name" value="GLYCOSYLTRANSFERASE"/>
    <property type="match status" value="1"/>
</dbReference>
<name>A0A6J6DV57_9ZZZZ</name>
<dbReference type="GO" id="GO:0016757">
    <property type="term" value="F:glycosyltransferase activity"/>
    <property type="evidence" value="ECO:0007669"/>
    <property type="project" value="InterPro"/>
</dbReference>
<dbReference type="AlphaFoldDB" id="A0A6J6DV57"/>